<proteinExistence type="predicted"/>
<keyword evidence="1" id="KW-1133">Transmembrane helix</keyword>
<sequence length="115" mass="12367">MRPKFDPKEEYLIAYYRNSTSAGTKKNWLYDLAVLVVGAGLFVFGLLRAGDPTWSIIGFGLVAYRLIQLTLASGSYEGTFAGIIEKYEAALEEQDGNTAPSLLASGGDAPVEPGD</sequence>
<dbReference type="EMBL" id="AP024702">
    <property type="protein sequence ID" value="BCX46782.1"/>
    <property type="molecule type" value="Genomic_DNA"/>
</dbReference>
<keyword evidence="1" id="KW-0472">Membrane</keyword>
<name>A0ABN6GZR9_9BACT</name>
<evidence type="ECO:0000313" key="3">
    <source>
        <dbReference type="Proteomes" id="UP001374893"/>
    </source>
</evidence>
<reference evidence="2 3" key="1">
    <citation type="submission" date="2021-06" db="EMBL/GenBank/DDBJ databases">
        <title>Complete genome of Haloferula helveola possessing various polysaccharide degrading enzymes.</title>
        <authorList>
            <person name="Takami H."/>
            <person name="Huang C."/>
            <person name="Hamasaki K."/>
        </authorList>
    </citation>
    <scope>NUCLEOTIDE SEQUENCE [LARGE SCALE GENOMIC DNA]</scope>
    <source>
        <strain evidence="2 3">CN-1</strain>
    </source>
</reference>
<organism evidence="2 3">
    <name type="scientific">Haloferula helveola</name>
    <dbReference type="NCBI Taxonomy" id="490095"/>
    <lineage>
        <taxon>Bacteria</taxon>
        <taxon>Pseudomonadati</taxon>
        <taxon>Verrucomicrobiota</taxon>
        <taxon>Verrucomicrobiia</taxon>
        <taxon>Verrucomicrobiales</taxon>
        <taxon>Verrucomicrobiaceae</taxon>
        <taxon>Haloferula</taxon>
    </lineage>
</organism>
<keyword evidence="3" id="KW-1185">Reference proteome</keyword>
<accession>A0ABN6GZR9</accession>
<evidence type="ECO:0000256" key="1">
    <source>
        <dbReference type="SAM" id="Phobius"/>
    </source>
</evidence>
<evidence type="ECO:0000313" key="2">
    <source>
        <dbReference type="EMBL" id="BCX46782.1"/>
    </source>
</evidence>
<dbReference type="RefSeq" id="WP_338688666.1">
    <property type="nucleotide sequence ID" value="NZ_AP024702.1"/>
</dbReference>
<protein>
    <submittedName>
        <fullName evidence="2">Uncharacterized protein</fullName>
    </submittedName>
</protein>
<dbReference type="Proteomes" id="UP001374893">
    <property type="component" value="Chromosome"/>
</dbReference>
<feature type="transmembrane region" description="Helical" evidence="1">
    <location>
        <begin position="28"/>
        <end position="47"/>
    </location>
</feature>
<gene>
    <name evidence="2" type="ORF">HAHE_06900</name>
</gene>
<feature type="transmembrane region" description="Helical" evidence="1">
    <location>
        <begin position="53"/>
        <end position="72"/>
    </location>
</feature>
<keyword evidence="1" id="KW-0812">Transmembrane</keyword>